<organism evidence="3">
    <name type="scientific">marine sediment metagenome</name>
    <dbReference type="NCBI Taxonomy" id="412755"/>
    <lineage>
        <taxon>unclassified sequences</taxon>
        <taxon>metagenomes</taxon>
        <taxon>ecological metagenomes</taxon>
    </lineage>
</organism>
<comment type="caution">
    <text evidence="3">The sequence shown here is derived from an EMBL/GenBank/DDBJ whole genome shotgun (WGS) entry which is preliminary data.</text>
</comment>
<evidence type="ECO:0000259" key="2">
    <source>
        <dbReference type="Pfam" id="PF00535"/>
    </source>
</evidence>
<dbReference type="InterPro" id="IPR029044">
    <property type="entry name" value="Nucleotide-diphossugar_trans"/>
</dbReference>
<keyword evidence="1" id="KW-0812">Transmembrane</keyword>
<feature type="domain" description="Glycosyltransferase 2-like" evidence="2">
    <location>
        <begin position="22"/>
        <end position="146"/>
    </location>
</feature>
<feature type="transmembrane region" description="Helical" evidence="1">
    <location>
        <begin position="277"/>
        <end position="300"/>
    </location>
</feature>
<name>X0ZHP8_9ZZZZ</name>
<accession>X0ZHP8</accession>
<reference evidence="3" key="1">
    <citation type="journal article" date="2014" name="Front. Microbiol.">
        <title>High frequency of phylogenetically diverse reductive dehalogenase-homologous genes in deep subseafloor sedimentary metagenomes.</title>
        <authorList>
            <person name="Kawai M."/>
            <person name="Futagami T."/>
            <person name="Toyoda A."/>
            <person name="Takaki Y."/>
            <person name="Nishi S."/>
            <person name="Hori S."/>
            <person name="Arai W."/>
            <person name="Tsubouchi T."/>
            <person name="Morono Y."/>
            <person name="Uchiyama I."/>
            <person name="Ito T."/>
            <person name="Fujiyama A."/>
            <person name="Inagaki F."/>
            <person name="Takami H."/>
        </authorList>
    </citation>
    <scope>NUCLEOTIDE SEQUENCE</scope>
    <source>
        <strain evidence="3">Expedition CK06-06</strain>
    </source>
</reference>
<dbReference type="PANTHER" id="PTHR43179:SF7">
    <property type="entry name" value="RHAMNOSYLTRANSFERASE WBBL"/>
    <property type="match status" value="1"/>
</dbReference>
<proteinExistence type="predicted"/>
<gene>
    <name evidence="3" type="ORF">S01H4_03852</name>
</gene>
<dbReference type="EMBL" id="BART01000980">
    <property type="protein sequence ID" value="GAG59878.1"/>
    <property type="molecule type" value="Genomic_DNA"/>
</dbReference>
<dbReference type="PANTHER" id="PTHR43179">
    <property type="entry name" value="RHAMNOSYLTRANSFERASE WBBL"/>
    <property type="match status" value="1"/>
</dbReference>
<keyword evidence="1" id="KW-0472">Membrane</keyword>
<dbReference type="SUPFAM" id="SSF53448">
    <property type="entry name" value="Nucleotide-diphospho-sugar transferases"/>
    <property type="match status" value="1"/>
</dbReference>
<dbReference type="CDD" id="cd04186">
    <property type="entry name" value="GT_2_like_c"/>
    <property type="match status" value="1"/>
</dbReference>
<evidence type="ECO:0000313" key="3">
    <source>
        <dbReference type="EMBL" id="GAG59878.1"/>
    </source>
</evidence>
<sequence length="325" mass="38237">MVIVLKKEIPKYPKIKRDEKISVIIVSYNVVNLLEKCLKSLTYETKLLLDIWVVDNNSGDESVNMVKEKFEQVNLIENKENVGFACAVNKVLKLCDGDYIFLINPDAIIKKNSIEKLVDFLRSNPEAGAVAPKILYPDNSLQLSCRTFPNITTQFLESSYLFKLFPKSRFFGQYFMSWWDHNSLKEIDWASGSALMIKIETLNEVGFLDDEMFMYSEDTDWCYRCWKKGWKIYYLPEANVIHYDAQSAKNSEANRLIQVLESRYRFFRKHGYKNKMYIIKAIVLSGLLGRIIISFLAWLLTFSKERKIVKFENLKNFYQAFLWHF</sequence>
<dbReference type="Gene3D" id="3.90.550.10">
    <property type="entry name" value="Spore Coat Polysaccharide Biosynthesis Protein SpsA, Chain A"/>
    <property type="match status" value="1"/>
</dbReference>
<protein>
    <recommendedName>
        <fullName evidence="2">Glycosyltransferase 2-like domain-containing protein</fullName>
    </recommendedName>
</protein>
<keyword evidence="1" id="KW-1133">Transmembrane helix</keyword>
<dbReference type="Pfam" id="PF00535">
    <property type="entry name" value="Glycos_transf_2"/>
    <property type="match status" value="1"/>
</dbReference>
<dbReference type="AlphaFoldDB" id="X0ZHP8"/>
<evidence type="ECO:0000256" key="1">
    <source>
        <dbReference type="SAM" id="Phobius"/>
    </source>
</evidence>
<dbReference type="InterPro" id="IPR001173">
    <property type="entry name" value="Glyco_trans_2-like"/>
</dbReference>